<dbReference type="CDD" id="cd13530">
    <property type="entry name" value="PBP2_peptides_like"/>
    <property type="match status" value="1"/>
</dbReference>
<feature type="transmembrane region" description="Helical" evidence="10">
    <location>
        <begin position="311"/>
        <end position="330"/>
    </location>
</feature>
<keyword evidence="3 10" id="KW-0813">Transport</keyword>
<accession>A0ABS9EL42</accession>
<evidence type="ECO:0000313" key="14">
    <source>
        <dbReference type="Proteomes" id="UP001200430"/>
    </source>
</evidence>
<dbReference type="InterPro" id="IPR035906">
    <property type="entry name" value="MetI-like_sf"/>
</dbReference>
<dbReference type="NCBIfam" id="TIGR01726">
    <property type="entry name" value="HEQRo_perm_3TM"/>
    <property type="match status" value="1"/>
</dbReference>
<keyword evidence="14" id="KW-1185">Reference proteome</keyword>
<feature type="chain" id="PRO_5046899451" evidence="11">
    <location>
        <begin position="24"/>
        <end position="520"/>
    </location>
</feature>
<dbReference type="Pfam" id="PF00497">
    <property type="entry name" value="SBP_bac_3"/>
    <property type="match status" value="1"/>
</dbReference>
<evidence type="ECO:0000256" key="7">
    <source>
        <dbReference type="ARBA" id="ARBA00022970"/>
    </source>
</evidence>
<comment type="caution">
    <text evidence="13">The sequence shown here is derived from an EMBL/GenBank/DDBJ whole genome shotgun (WGS) entry which is preliminary data.</text>
</comment>
<dbReference type="SUPFAM" id="SSF161098">
    <property type="entry name" value="MetI-like"/>
    <property type="match status" value="1"/>
</dbReference>
<evidence type="ECO:0000256" key="1">
    <source>
        <dbReference type="ARBA" id="ARBA00004651"/>
    </source>
</evidence>
<evidence type="ECO:0000256" key="8">
    <source>
        <dbReference type="ARBA" id="ARBA00022989"/>
    </source>
</evidence>
<evidence type="ECO:0000259" key="12">
    <source>
        <dbReference type="PROSITE" id="PS50928"/>
    </source>
</evidence>
<reference evidence="13 14" key="1">
    <citation type="submission" date="2022-01" db="EMBL/GenBank/DDBJ databases">
        <title>Dethiosulfovibrio faecalis sp. nov., a novel proteolytic, non-sulfur-reducing bacterium isolated from a marine aquaculture solid waste bioreactor.</title>
        <authorList>
            <person name="Grabowski S."/>
            <person name="Apolinario E."/>
            <person name="Schneider N."/>
            <person name="Marshall C.W."/>
            <person name="Sowers K.R."/>
        </authorList>
    </citation>
    <scope>NUCLEOTIDE SEQUENCE [LARGE SCALE GENOMIC DNA]</scope>
    <source>
        <strain evidence="13 14">DSM 12537</strain>
    </source>
</reference>
<dbReference type="Pfam" id="PF00528">
    <property type="entry name" value="BPD_transp_1"/>
    <property type="match status" value="1"/>
</dbReference>
<keyword evidence="9 10" id="KW-0472">Membrane</keyword>
<dbReference type="CDD" id="cd06261">
    <property type="entry name" value="TM_PBP2"/>
    <property type="match status" value="1"/>
</dbReference>
<evidence type="ECO:0000256" key="6">
    <source>
        <dbReference type="ARBA" id="ARBA00022729"/>
    </source>
</evidence>
<dbReference type="InterPro" id="IPR018313">
    <property type="entry name" value="SBP_3_CS"/>
</dbReference>
<dbReference type="RefSeq" id="WP_236098689.1">
    <property type="nucleotide sequence ID" value="NZ_JAKGUD010000003.1"/>
</dbReference>
<dbReference type="PROSITE" id="PS01039">
    <property type="entry name" value="SBP_BACTERIAL_3"/>
    <property type="match status" value="1"/>
</dbReference>
<evidence type="ECO:0000256" key="2">
    <source>
        <dbReference type="ARBA" id="ARBA00010333"/>
    </source>
</evidence>
<proteinExistence type="inferred from homology"/>
<dbReference type="EMBL" id="JAKGUD010000003">
    <property type="protein sequence ID" value="MCF4141927.1"/>
    <property type="molecule type" value="Genomic_DNA"/>
</dbReference>
<evidence type="ECO:0000256" key="10">
    <source>
        <dbReference type="RuleBase" id="RU363032"/>
    </source>
</evidence>
<dbReference type="InterPro" id="IPR010065">
    <property type="entry name" value="AA_ABC_transptr_permease_3TM"/>
</dbReference>
<feature type="signal peptide" evidence="11">
    <location>
        <begin position="1"/>
        <end position="23"/>
    </location>
</feature>
<dbReference type="SUPFAM" id="SSF53850">
    <property type="entry name" value="Periplasmic binding protein-like II"/>
    <property type="match status" value="1"/>
</dbReference>
<comment type="subcellular location">
    <subcellularLocation>
        <location evidence="1 10">Cell membrane</location>
        <topology evidence="1 10">Multi-pass membrane protein</topology>
    </subcellularLocation>
</comment>
<evidence type="ECO:0000256" key="11">
    <source>
        <dbReference type="SAM" id="SignalP"/>
    </source>
</evidence>
<comment type="similarity">
    <text evidence="2">Belongs to the bacterial solute-binding protein 3 family.</text>
</comment>
<keyword evidence="5 10" id="KW-0812">Transmembrane</keyword>
<dbReference type="Gene3D" id="1.10.3720.10">
    <property type="entry name" value="MetI-like"/>
    <property type="match status" value="1"/>
</dbReference>
<evidence type="ECO:0000313" key="13">
    <source>
        <dbReference type="EMBL" id="MCF4141927.1"/>
    </source>
</evidence>
<organism evidence="13 14">
    <name type="scientific">Dethiosulfovibrio marinus</name>
    <dbReference type="NCBI Taxonomy" id="133532"/>
    <lineage>
        <taxon>Bacteria</taxon>
        <taxon>Thermotogati</taxon>
        <taxon>Synergistota</taxon>
        <taxon>Synergistia</taxon>
        <taxon>Synergistales</taxon>
        <taxon>Dethiosulfovibrionaceae</taxon>
        <taxon>Dethiosulfovibrio</taxon>
    </lineage>
</organism>
<evidence type="ECO:0000256" key="9">
    <source>
        <dbReference type="ARBA" id="ARBA00023136"/>
    </source>
</evidence>
<sequence length="520" mass="57837">MSRLLSVFCAFFFSFLPVTGALASNTMSPGVLTWGGDTEGGAPYMFHHADDIGELVGYEVEIVEAIAEQMGLSTRFVQNGWDNLIPGLERHLYDVSIDGLEITPEHSDVVDFSIPYYVTHLQIAVRRDNFDITDLESCKGRVVGTLKQSYSQYVLDSLEGVEVRTYADEINAYTDLVNGRLDATLFDAPIALYYGGPMREVKFVGPEIGRIEYGIAVRKGEEELLSQVNQAIMSLRDDGTIRFILERWNLWNSLSAEEFQDLGPVKATPDRYNRWIESHRPGATWKDTARRYVSFMPKLGRAAITTIEVSLAAMVLAVVLGLCLAIVRVFGPAPLAVLSTWYVEIIRGTPVLIQLFFIFYGLPNVGIKLDPFTAGVIGLGLNYAAYEAEIYRAGLMAVPAGQMEAALGLGMTRRESLRHVVVPQAVRMVLPPVTNDFISLLKDSSLVSVITLVDLTKAYGQIATTYYDYFGTGLIVAAIYFLLGYPFIRLARWTEAKLEASLIPDRVRRQRKSGLGMRLF</sequence>
<dbReference type="InterPro" id="IPR043429">
    <property type="entry name" value="ArtM/GltK/GlnP/TcyL/YhdX-like"/>
</dbReference>
<dbReference type="InterPro" id="IPR001638">
    <property type="entry name" value="Solute-binding_3/MltF_N"/>
</dbReference>
<dbReference type="PANTHER" id="PTHR30614">
    <property type="entry name" value="MEMBRANE COMPONENT OF AMINO ACID ABC TRANSPORTER"/>
    <property type="match status" value="1"/>
</dbReference>
<comment type="similarity">
    <text evidence="10">Belongs to the binding-protein-dependent transport system permease family.</text>
</comment>
<dbReference type="SMART" id="SM00062">
    <property type="entry name" value="PBPb"/>
    <property type="match status" value="1"/>
</dbReference>
<feature type="domain" description="ABC transmembrane type-1" evidence="12">
    <location>
        <begin position="303"/>
        <end position="491"/>
    </location>
</feature>
<name>A0ABS9EL42_9BACT</name>
<keyword evidence="4" id="KW-1003">Cell membrane</keyword>
<evidence type="ECO:0000256" key="3">
    <source>
        <dbReference type="ARBA" id="ARBA00022448"/>
    </source>
</evidence>
<gene>
    <name evidence="13" type="ORF">L2W38_03740</name>
</gene>
<evidence type="ECO:0000256" key="4">
    <source>
        <dbReference type="ARBA" id="ARBA00022475"/>
    </source>
</evidence>
<protein>
    <submittedName>
        <fullName evidence="13">ABC transporter substrate-binding protein/permease</fullName>
    </submittedName>
</protein>
<dbReference type="PROSITE" id="PS50928">
    <property type="entry name" value="ABC_TM1"/>
    <property type="match status" value="1"/>
</dbReference>
<dbReference type="Gene3D" id="3.40.190.10">
    <property type="entry name" value="Periplasmic binding protein-like II"/>
    <property type="match status" value="2"/>
</dbReference>
<keyword evidence="8 10" id="KW-1133">Transmembrane helix</keyword>
<feature type="transmembrane region" description="Helical" evidence="10">
    <location>
        <begin position="469"/>
        <end position="488"/>
    </location>
</feature>
<dbReference type="Proteomes" id="UP001200430">
    <property type="component" value="Unassembled WGS sequence"/>
</dbReference>
<feature type="transmembrane region" description="Helical" evidence="10">
    <location>
        <begin position="342"/>
        <end position="362"/>
    </location>
</feature>
<keyword evidence="6 11" id="KW-0732">Signal</keyword>
<keyword evidence="7" id="KW-0029">Amino-acid transport</keyword>
<dbReference type="PANTHER" id="PTHR30614:SF0">
    <property type="entry name" value="L-CYSTINE TRANSPORT SYSTEM PERMEASE PROTEIN TCYL"/>
    <property type="match status" value="1"/>
</dbReference>
<evidence type="ECO:0000256" key="5">
    <source>
        <dbReference type="ARBA" id="ARBA00022692"/>
    </source>
</evidence>
<dbReference type="InterPro" id="IPR000515">
    <property type="entry name" value="MetI-like"/>
</dbReference>